<proteinExistence type="predicted"/>
<dbReference type="EMBL" id="JAUHHV010000011">
    <property type="protein sequence ID" value="KAK1408828.1"/>
    <property type="molecule type" value="Genomic_DNA"/>
</dbReference>
<protein>
    <submittedName>
        <fullName evidence="1">Uncharacterized protein</fullName>
    </submittedName>
</protein>
<gene>
    <name evidence="1" type="ORF">QVD17_40909</name>
</gene>
<accession>A0AAD8NI61</accession>
<name>A0AAD8NI61_TARER</name>
<evidence type="ECO:0000313" key="2">
    <source>
        <dbReference type="Proteomes" id="UP001229421"/>
    </source>
</evidence>
<dbReference type="Proteomes" id="UP001229421">
    <property type="component" value="Unassembled WGS sequence"/>
</dbReference>
<evidence type="ECO:0000313" key="1">
    <source>
        <dbReference type="EMBL" id="KAK1408828.1"/>
    </source>
</evidence>
<comment type="caution">
    <text evidence="1">The sequence shown here is derived from an EMBL/GenBank/DDBJ whole genome shotgun (WGS) entry which is preliminary data.</text>
</comment>
<keyword evidence="2" id="KW-1185">Reference proteome</keyword>
<reference evidence="1" key="1">
    <citation type="journal article" date="2023" name="bioRxiv">
        <title>Improved chromosome-level genome assembly for marigold (Tagetes erecta).</title>
        <authorList>
            <person name="Jiang F."/>
            <person name="Yuan L."/>
            <person name="Wang S."/>
            <person name="Wang H."/>
            <person name="Xu D."/>
            <person name="Wang A."/>
            <person name="Fan W."/>
        </authorList>
    </citation>
    <scope>NUCLEOTIDE SEQUENCE</scope>
    <source>
        <strain evidence="1">WSJ</strain>
        <tissue evidence="1">Leaf</tissue>
    </source>
</reference>
<organism evidence="1 2">
    <name type="scientific">Tagetes erecta</name>
    <name type="common">African marigold</name>
    <dbReference type="NCBI Taxonomy" id="13708"/>
    <lineage>
        <taxon>Eukaryota</taxon>
        <taxon>Viridiplantae</taxon>
        <taxon>Streptophyta</taxon>
        <taxon>Embryophyta</taxon>
        <taxon>Tracheophyta</taxon>
        <taxon>Spermatophyta</taxon>
        <taxon>Magnoliopsida</taxon>
        <taxon>eudicotyledons</taxon>
        <taxon>Gunneridae</taxon>
        <taxon>Pentapetalae</taxon>
        <taxon>asterids</taxon>
        <taxon>campanulids</taxon>
        <taxon>Asterales</taxon>
        <taxon>Asteraceae</taxon>
        <taxon>Asteroideae</taxon>
        <taxon>Heliantheae alliance</taxon>
        <taxon>Tageteae</taxon>
        <taxon>Tagetes</taxon>
    </lineage>
</organism>
<dbReference type="AlphaFoldDB" id="A0AAD8NI61"/>
<sequence>MITSRPIATVIKRSLQGCWTRTCHTAAEDVKMKKISDKQLLFQATLLLDGVEACELKSVLSLVQKHMSVLETRRAVTNHLTCNKTKEPLNDIGIFCHTQVLHGGYEASDVKTTIEPWIERHTTFPLEDPETVYVSAGFKFKAGPETKH</sequence>